<reference evidence="2 3" key="1">
    <citation type="submission" date="2016-02" db="EMBL/GenBank/DDBJ databases">
        <title>Genome analysis of coral dinoflagellate symbionts highlights evolutionary adaptations to a symbiotic lifestyle.</title>
        <authorList>
            <person name="Aranda M."/>
            <person name="Li Y."/>
            <person name="Liew Y.J."/>
            <person name="Baumgarten S."/>
            <person name="Simakov O."/>
            <person name="Wilson M."/>
            <person name="Piel J."/>
            <person name="Ashoor H."/>
            <person name="Bougouffa S."/>
            <person name="Bajic V.B."/>
            <person name="Ryu T."/>
            <person name="Ravasi T."/>
            <person name="Bayer T."/>
            <person name="Micklem G."/>
            <person name="Kim H."/>
            <person name="Bhak J."/>
            <person name="Lajeunesse T.C."/>
            <person name="Voolstra C.R."/>
        </authorList>
    </citation>
    <scope>NUCLEOTIDE SEQUENCE [LARGE SCALE GENOMIC DNA]</scope>
    <source>
        <strain evidence="2 3">CCMP2467</strain>
    </source>
</reference>
<comment type="caution">
    <text evidence="2">The sequence shown here is derived from an EMBL/GenBank/DDBJ whole genome shotgun (WGS) entry which is preliminary data.</text>
</comment>
<organism evidence="2 3">
    <name type="scientific">Symbiodinium microadriaticum</name>
    <name type="common">Dinoflagellate</name>
    <name type="synonym">Zooxanthella microadriatica</name>
    <dbReference type="NCBI Taxonomy" id="2951"/>
    <lineage>
        <taxon>Eukaryota</taxon>
        <taxon>Sar</taxon>
        <taxon>Alveolata</taxon>
        <taxon>Dinophyceae</taxon>
        <taxon>Suessiales</taxon>
        <taxon>Symbiodiniaceae</taxon>
        <taxon>Symbiodinium</taxon>
    </lineage>
</organism>
<keyword evidence="3" id="KW-1185">Reference proteome</keyword>
<dbReference type="AlphaFoldDB" id="A0A1Q9EX18"/>
<accession>A0A1Q9EX18</accession>
<gene>
    <name evidence="2" type="ORF">AK812_SmicGene4216</name>
</gene>
<name>A0A1Q9EX18_SYMMI</name>
<proteinExistence type="predicted"/>
<evidence type="ECO:0000256" key="1">
    <source>
        <dbReference type="SAM" id="MobiDB-lite"/>
    </source>
</evidence>
<feature type="compositionally biased region" description="Low complexity" evidence="1">
    <location>
        <begin position="656"/>
        <end position="666"/>
    </location>
</feature>
<sequence>MASAPPARPVSLAQSIDDGNLDGAVTWDEAVANTDGMKILVLDKPMVVNKPPGHITIGSLPAKDEIVDTMKRKTQFLDVLLGYEGDNDFKHVETLFLQQRYEDLPEPIRVKGANMAPYTMQLFIIRKGDRKWDVVKHIRFAGGARVWHSTILGMSVGRPLEIDYQKQFREGSRALQYMLEGLGGFQVRYAKIVPGAAAKQLPKETEDIRKGFQFIRDHGPEDNSNGQFTSWTEEQVNDPSGPLFKWDKGTVKEFLRSLADQGSTANTIRDWPLTLVDFTPWALNTVIAPVLPHLLEHAVIWIGKSQVGKSPVAYTLSHLMSSFWLLQEDRADDVPSFQTSNHLDYFRKEKGRKTKPRVFDDGNLNLEHPASVKAVTEVSGIDRKTMARYTASSYEKNQLCQVCSNPYDREVEPVMNESSSFDHIEFETFFKLVRPSFHKDFDYEDLIAVFKRSVVVVFTDRGIYIRPPGTSTAPIPRRAWPSTDVGMVSHCARAKLAAYKRGQLSAAPGDHGKHLQWSLNLLQAALDGEAIPCCSTVSGKTFDGKKFVRETRPRLAGIDATTTYYPDQSNEAVTENVPKRFKSVKSTVPVKKEPGEVKEKFRTFQKKLGNRPLCITISDEAPKASPTASPKAAAASPKRSPKATSSMLAASPEIKAASSSAALATSPGEPMDIDAPEEDEPMDIDAPEEHQEEEVVDPMSSLTQQLEELVEEDYNS</sequence>
<feature type="region of interest" description="Disordered" evidence="1">
    <location>
        <begin position="617"/>
        <end position="701"/>
    </location>
</feature>
<dbReference type="OrthoDB" id="416422at2759"/>
<dbReference type="EMBL" id="LSRX01000052">
    <property type="protein sequence ID" value="OLQ11903.1"/>
    <property type="molecule type" value="Genomic_DNA"/>
</dbReference>
<evidence type="ECO:0000313" key="2">
    <source>
        <dbReference type="EMBL" id="OLQ11903.1"/>
    </source>
</evidence>
<protein>
    <submittedName>
        <fullName evidence="2">Uncharacterized protein</fullName>
    </submittedName>
</protein>
<dbReference type="Proteomes" id="UP000186817">
    <property type="component" value="Unassembled WGS sequence"/>
</dbReference>
<feature type="compositionally biased region" description="Acidic residues" evidence="1">
    <location>
        <begin position="671"/>
        <end position="696"/>
    </location>
</feature>
<evidence type="ECO:0000313" key="3">
    <source>
        <dbReference type="Proteomes" id="UP000186817"/>
    </source>
</evidence>
<feature type="compositionally biased region" description="Low complexity" evidence="1">
    <location>
        <begin position="623"/>
        <end position="646"/>
    </location>
</feature>